<gene>
    <name evidence="1" type="ORF">HNR21_002581</name>
</gene>
<evidence type="ECO:0000313" key="2">
    <source>
        <dbReference type="Proteomes" id="UP000539313"/>
    </source>
</evidence>
<organism evidence="1 2">
    <name type="scientific">Thermomonospora cellulosilytica</name>
    <dbReference type="NCBI Taxonomy" id="1411118"/>
    <lineage>
        <taxon>Bacteria</taxon>
        <taxon>Bacillati</taxon>
        <taxon>Actinomycetota</taxon>
        <taxon>Actinomycetes</taxon>
        <taxon>Streptosporangiales</taxon>
        <taxon>Thermomonosporaceae</taxon>
        <taxon>Thermomonospora</taxon>
    </lineage>
</organism>
<proteinExistence type="predicted"/>
<protein>
    <submittedName>
        <fullName evidence="1">Uncharacterized protein</fullName>
    </submittedName>
</protein>
<keyword evidence="2" id="KW-1185">Reference proteome</keyword>
<dbReference type="RefSeq" id="WP_182705382.1">
    <property type="nucleotide sequence ID" value="NZ_JACJII010000001.1"/>
</dbReference>
<reference evidence="1 2" key="1">
    <citation type="submission" date="2020-08" db="EMBL/GenBank/DDBJ databases">
        <title>Sequencing the genomes of 1000 actinobacteria strains.</title>
        <authorList>
            <person name="Klenk H.-P."/>
        </authorList>
    </citation>
    <scope>NUCLEOTIDE SEQUENCE [LARGE SCALE GENOMIC DNA]</scope>
    <source>
        <strain evidence="1 2">DSM 45823</strain>
    </source>
</reference>
<sequence>MSRFNPEDTGYIDVASRLVEFRTKHPEGSLQPANPDQPYRLERFGEQAFVVYVAAAYRTPDDPRPGIGVAWEPFPGRTPYTRNSELMNAETSAWGRAILAALAADSKKGIASAEEVRNRQAEREPQPAAEPVTDHEWLADIEKRIREAATLAELDALAREIQLARQNGRCEQVHFEHLRVVGGQRRTELQGDAA</sequence>
<comment type="caution">
    <text evidence="1">The sequence shown here is derived from an EMBL/GenBank/DDBJ whole genome shotgun (WGS) entry which is preliminary data.</text>
</comment>
<name>A0A7W3MXE3_9ACTN</name>
<dbReference type="EMBL" id="JACJII010000001">
    <property type="protein sequence ID" value="MBA9003699.1"/>
    <property type="molecule type" value="Genomic_DNA"/>
</dbReference>
<dbReference type="Proteomes" id="UP000539313">
    <property type="component" value="Unassembled WGS sequence"/>
</dbReference>
<dbReference type="AlphaFoldDB" id="A0A7W3MXE3"/>
<accession>A0A7W3MXE3</accession>
<evidence type="ECO:0000313" key="1">
    <source>
        <dbReference type="EMBL" id="MBA9003699.1"/>
    </source>
</evidence>